<dbReference type="AlphaFoldDB" id="A0A0E0L3C5"/>
<dbReference type="HOGENOM" id="CLU_2376504_0_0_1"/>
<evidence type="ECO:0000313" key="1">
    <source>
        <dbReference type="EnsemblPlants" id="OPUNC05G16640.1"/>
    </source>
</evidence>
<proteinExistence type="predicted"/>
<dbReference type="EnsemblPlants" id="OPUNC05G16640.1">
    <property type="protein sequence ID" value="OPUNC05G16640.1"/>
    <property type="gene ID" value="OPUNC05G16640"/>
</dbReference>
<sequence>MVVEDMIEDPRDKCIRLLKRMHVDLAVLVASMRAEHAPNQRCTELKADLVVAPHAVVPSLWAASVVKQEEAARQKMASVMWGRHYHRRSKNIQGS</sequence>
<keyword evidence="2" id="KW-1185">Reference proteome</keyword>
<dbReference type="Gramene" id="OPUNC05G16640.1">
    <property type="protein sequence ID" value="OPUNC05G16640.1"/>
    <property type="gene ID" value="OPUNC05G16640"/>
</dbReference>
<reference evidence="1" key="2">
    <citation type="submission" date="2018-05" db="EMBL/GenBank/DDBJ databases">
        <title>OpunRS2 (Oryza punctata Reference Sequence Version 2).</title>
        <authorList>
            <person name="Zhang J."/>
            <person name="Kudrna D."/>
            <person name="Lee S."/>
            <person name="Talag J."/>
            <person name="Welchert J."/>
            <person name="Wing R.A."/>
        </authorList>
    </citation>
    <scope>NUCLEOTIDE SEQUENCE [LARGE SCALE GENOMIC DNA]</scope>
</reference>
<evidence type="ECO:0000313" key="2">
    <source>
        <dbReference type="Proteomes" id="UP000026962"/>
    </source>
</evidence>
<dbReference type="Proteomes" id="UP000026962">
    <property type="component" value="Chromosome 5"/>
</dbReference>
<reference evidence="1" key="1">
    <citation type="submission" date="2015-04" db="UniProtKB">
        <authorList>
            <consortium name="EnsemblPlants"/>
        </authorList>
    </citation>
    <scope>IDENTIFICATION</scope>
</reference>
<name>A0A0E0L3C5_ORYPU</name>
<organism evidence="1">
    <name type="scientific">Oryza punctata</name>
    <name type="common">Red rice</name>
    <dbReference type="NCBI Taxonomy" id="4537"/>
    <lineage>
        <taxon>Eukaryota</taxon>
        <taxon>Viridiplantae</taxon>
        <taxon>Streptophyta</taxon>
        <taxon>Embryophyta</taxon>
        <taxon>Tracheophyta</taxon>
        <taxon>Spermatophyta</taxon>
        <taxon>Magnoliopsida</taxon>
        <taxon>Liliopsida</taxon>
        <taxon>Poales</taxon>
        <taxon>Poaceae</taxon>
        <taxon>BOP clade</taxon>
        <taxon>Oryzoideae</taxon>
        <taxon>Oryzeae</taxon>
        <taxon>Oryzinae</taxon>
        <taxon>Oryza</taxon>
    </lineage>
</organism>
<accession>A0A0E0L3C5</accession>
<protein>
    <submittedName>
        <fullName evidence="1">Uncharacterized protein</fullName>
    </submittedName>
</protein>